<reference evidence="4" key="1">
    <citation type="submission" date="2013-01" db="EMBL/GenBank/DDBJ databases">
        <title>Draft Genome Sequence of a Mulberry Tree, Morus notabilis C.K. Schneid.</title>
        <authorList>
            <person name="He N."/>
            <person name="Zhao S."/>
        </authorList>
    </citation>
    <scope>NUCLEOTIDE SEQUENCE</scope>
</reference>
<organism evidence="3 4">
    <name type="scientific">Morus notabilis</name>
    <dbReference type="NCBI Taxonomy" id="981085"/>
    <lineage>
        <taxon>Eukaryota</taxon>
        <taxon>Viridiplantae</taxon>
        <taxon>Streptophyta</taxon>
        <taxon>Embryophyta</taxon>
        <taxon>Tracheophyta</taxon>
        <taxon>Spermatophyta</taxon>
        <taxon>Magnoliopsida</taxon>
        <taxon>eudicotyledons</taxon>
        <taxon>Gunneridae</taxon>
        <taxon>Pentapetalae</taxon>
        <taxon>rosids</taxon>
        <taxon>fabids</taxon>
        <taxon>Rosales</taxon>
        <taxon>Moraceae</taxon>
        <taxon>Moreae</taxon>
        <taxon>Morus</taxon>
    </lineage>
</organism>
<gene>
    <name evidence="3" type="ORF">L484_020944</name>
</gene>
<dbReference type="EMBL" id="KE343479">
    <property type="protein sequence ID" value="EXB30301.1"/>
    <property type="molecule type" value="Genomic_DNA"/>
</dbReference>
<evidence type="ECO:0000313" key="3">
    <source>
        <dbReference type="EMBL" id="EXB30301.1"/>
    </source>
</evidence>
<evidence type="ECO:0000256" key="2">
    <source>
        <dbReference type="SAM" id="Phobius"/>
    </source>
</evidence>
<keyword evidence="2" id="KW-0472">Membrane</keyword>
<evidence type="ECO:0000313" key="4">
    <source>
        <dbReference type="Proteomes" id="UP000030645"/>
    </source>
</evidence>
<name>W9QLI0_9ROSA</name>
<proteinExistence type="predicted"/>
<dbReference type="Proteomes" id="UP000030645">
    <property type="component" value="Unassembled WGS sequence"/>
</dbReference>
<keyword evidence="2" id="KW-0812">Transmembrane</keyword>
<accession>W9QLI0</accession>
<sequence>MSEISSMEHVMGELDVLEVTETDAALLRDLLEELEDEENMNKDEDNENNCLMQSAVANNTSKNVLEERAVERNDFPIDENGWVETMESTGCSLLGWWNLSIVTTLLVIIRICLMK</sequence>
<dbReference type="AlphaFoldDB" id="W9QLI0"/>
<protein>
    <submittedName>
        <fullName evidence="3">Uncharacterized protein</fullName>
    </submittedName>
</protein>
<keyword evidence="4" id="KW-1185">Reference proteome</keyword>
<feature type="coiled-coil region" evidence="1">
    <location>
        <begin position="17"/>
        <end position="54"/>
    </location>
</feature>
<evidence type="ECO:0000256" key="1">
    <source>
        <dbReference type="SAM" id="Coils"/>
    </source>
</evidence>
<keyword evidence="2" id="KW-1133">Transmembrane helix</keyword>
<feature type="transmembrane region" description="Helical" evidence="2">
    <location>
        <begin position="94"/>
        <end position="113"/>
    </location>
</feature>
<keyword evidence="1" id="KW-0175">Coiled coil</keyword>